<feature type="signal peptide" evidence="1">
    <location>
        <begin position="1"/>
        <end position="25"/>
    </location>
</feature>
<keyword evidence="1" id="KW-0732">Signal</keyword>
<dbReference type="Proteomes" id="UP001597525">
    <property type="component" value="Unassembled WGS sequence"/>
</dbReference>
<comment type="caution">
    <text evidence="2">The sequence shown here is derived from an EMBL/GenBank/DDBJ whole genome shotgun (WGS) entry which is preliminary data.</text>
</comment>
<sequence>MKRKDNWRICTGASMLGCWFLLLLAGCSKGQTDEPAKDEGFNSRMKQQAYVGKTKSTLYLGGYDPLPSVEGTGSFNIDKIKGDSSTVALVVDFTTDEGFSFGIPGRQEGMSWQSIFPDASTLIKANGEIDAKIITTDKEISWDGHLFDDKLVLDINIKYLKAEGEIPIGSILRTRLDLLNPTASSENTTGNGCKVIVWQSRAVFNVYAGGVDLIQVPVCH</sequence>
<organism evidence="2 3">
    <name type="scientific">Sphingobacterium bambusae</name>
    <dbReference type="NCBI Taxonomy" id="662858"/>
    <lineage>
        <taxon>Bacteria</taxon>
        <taxon>Pseudomonadati</taxon>
        <taxon>Bacteroidota</taxon>
        <taxon>Sphingobacteriia</taxon>
        <taxon>Sphingobacteriales</taxon>
        <taxon>Sphingobacteriaceae</taxon>
        <taxon>Sphingobacterium</taxon>
    </lineage>
</organism>
<dbReference type="PROSITE" id="PS51257">
    <property type="entry name" value="PROKAR_LIPOPROTEIN"/>
    <property type="match status" value="1"/>
</dbReference>
<gene>
    <name evidence="2" type="ORF">ACFS7Y_21265</name>
</gene>
<dbReference type="RefSeq" id="WP_320183419.1">
    <property type="nucleotide sequence ID" value="NZ_CP138332.1"/>
</dbReference>
<feature type="chain" id="PRO_5047423783" description="Lipid/polyisoprenoid-binding YceI-like domain-containing protein" evidence="1">
    <location>
        <begin position="26"/>
        <end position="220"/>
    </location>
</feature>
<keyword evidence="3" id="KW-1185">Reference proteome</keyword>
<reference evidence="3" key="1">
    <citation type="journal article" date="2019" name="Int. J. Syst. Evol. Microbiol.">
        <title>The Global Catalogue of Microorganisms (GCM) 10K type strain sequencing project: providing services to taxonomists for standard genome sequencing and annotation.</title>
        <authorList>
            <consortium name="The Broad Institute Genomics Platform"/>
            <consortium name="The Broad Institute Genome Sequencing Center for Infectious Disease"/>
            <person name="Wu L."/>
            <person name="Ma J."/>
        </authorList>
    </citation>
    <scope>NUCLEOTIDE SEQUENCE [LARGE SCALE GENOMIC DNA]</scope>
    <source>
        <strain evidence="3">KCTC 22814</strain>
    </source>
</reference>
<accession>A0ABW6BMH2</accession>
<name>A0ABW6BMH2_9SPHI</name>
<proteinExistence type="predicted"/>
<evidence type="ECO:0000256" key="1">
    <source>
        <dbReference type="SAM" id="SignalP"/>
    </source>
</evidence>
<protein>
    <recommendedName>
        <fullName evidence="4">Lipid/polyisoprenoid-binding YceI-like domain-containing protein</fullName>
    </recommendedName>
</protein>
<evidence type="ECO:0008006" key="4">
    <source>
        <dbReference type="Google" id="ProtNLM"/>
    </source>
</evidence>
<dbReference type="EMBL" id="JBHUPB010000015">
    <property type="protein sequence ID" value="MFD2969933.1"/>
    <property type="molecule type" value="Genomic_DNA"/>
</dbReference>
<evidence type="ECO:0000313" key="2">
    <source>
        <dbReference type="EMBL" id="MFD2969933.1"/>
    </source>
</evidence>
<evidence type="ECO:0000313" key="3">
    <source>
        <dbReference type="Proteomes" id="UP001597525"/>
    </source>
</evidence>